<organism evidence="2 3">
    <name type="scientific">Aspergillus welwitschiae</name>
    <dbReference type="NCBI Taxonomy" id="1341132"/>
    <lineage>
        <taxon>Eukaryota</taxon>
        <taxon>Fungi</taxon>
        <taxon>Dikarya</taxon>
        <taxon>Ascomycota</taxon>
        <taxon>Pezizomycotina</taxon>
        <taxon>Eurotiomycetes</taxon>
        <taxon>Eurotiomycetidae</taxon>
        <taxon>Eurotiales</taxon>
        <taxon>Aspergillaceae</taxon>
        <taxon>Aspergillus</taxon>
        <taxon>Aspergillus subgen. Circumdati</taxon>
    </lineage>
</organism>
<evidence type="ECO:0000259" key="1">
    <source>
        <dbReference type="Pfam" id="PF05368"/>
    </source>
</evidence>
<reference evidence="2 3" key="1">
    <citation type="submission" date="2018-07" db="EMBL/GenBank/DDBJ databases">
        <title>The genomes of Aspergillus section Nigri reveals drivers in fungal speciation.</title>
        <authorList>
            <consortium name="DOE Joint Genome Institute"/>
            <person name="Vesth T.C."/>
            <person name="Nybo J."/>
            <person name="Theobald S."/>
            <person name="Brandl J."/>
            <person name="Frisvad J.C."/>
            <person name="Nielsen K.F."/>
            <person name="Lyhne E.K."/>
            <person name="Kogle M.E."/>
            <person name="Kuo A."/>
            <person name="Riley R."/>
            <person name="Clum A."/>
            <person name="Nolan M."/>
            <person name="Lipzen A."/>
            <person name="Salamov A."/>
            <person name="Henrissat B."/>
            <person name="Wiebenga A."/>
            <person name="De vries R.P."/>
            <person name="Grigoriev I.V."/>
            <person name="Mortensen U.H."/>
            <person name="Andersen M.R."/>
            <person name="Baker S.E."/>
        </authorList>
    </citation>
    <scope>NUCLEOTIDE SEQUENCE [LARGE SCALE GENOMIC DNA]</scope>
    <source>
        <strain evidence="2 3">CBS 139.54b</strain>
    </source>
</reference>
<dbReference type="RefSeq" id="XP_026628971.1">
    <property type="nucleotide sequence ID" value="XM_026771009.1"/>
</dbReference>
<dbReference type="AlphaFoldDB" id="A0A3F3Q9V7"/>
<dbReference type="Proteomes" id="UP000253729">
    <property type="component" value="Unassembled WGS sequence"/>
</dbReference>
<accession>A0A3F3Q9V7</accession>
<evidence type="ECO:0000313" key="2">
    <source>
        <dbReference type="EMBL" id="RDH35949.1"/>
    </source>
</evidence>
<name>A0A3F3Q9V7_9EURO</name>
<dbReference type="STRING" id="1341132.A0A3F3Q9V7"/>
<feature type="domain" description="NmrA-like" evidence="1">
    <location>
        <begin position="7"/>
        <end position="111"/>
    </location>
</feature>
<dbReference type="Pfam" id="PF05368">
    <property type="entry name" value="NmrA"/>
    <property type="match status" value="1"/>
</dbReference>
<sequence>MGTPVIVGVIGATGKRGRSVVYGLLTSPTKFQTITSFIQALVDSQVNKTLKAKGVKNVGYDLNGPRGVLVDQLKGIDVLISCITWEHLESQVPWIEAAKEAGAKRLVPSDWVGPAPRGIIDIKDEKFIILVLFNGWAFRTLSSTLDVGAGLGTRNSIRSVGPRLFGLH</sequence>
<gene>
    <name evidence="2" type="ORF">BDQ94DRAFT_168266</name>
</gene>
<keyword evidence="3" id="KW-1185">Reference proteome</keyword>
<dbReference type="InterPro" id="IPR008030">
    <property type="entry name" value="NmrA-like"/>
</dbReference>
<protein>
    <recommendedName>
        <fullName evidence="1">NmrA-like domain-containing protein</fullName>
    </recommendedName>
</protein>
<dbReference type="GeneID" id="38139365"/>
<dbReference type="Gene3D" id="3.40.50.720">
    <property type="entry name" value="NAD(P)-binding Rossmann-like Domain"/>
    <property type="match status" value="1"/>
</dbReference>
<dbReference type="EMBL" id="KZ852039">
    <property type="protein sequence ID" value="RDH35949.1"/>
    <property type="molecule type" value="Genomic_DNA"/>
</dbReference>
<dbReference type="SUPFAM" id="SSF51735">
    <property type="entry name" value="NAD(P)-binding Rossmann-fold domains"/>
    <property type="match status" value="1"/>
</dbReference>
<proteinExistence type="predicted"/>
<dbReference type="InterPro" id="IPR036291">
    <property type="entry name" value="NAD(P)-bd_dom_sf"/>
</dbReference>
<evidence type="ECO:0000313" key="3">
    <source>
        <dbReference type="Proteomes" id="UP000253729"/>
    </source>
</evidence>